<organism evidence="8">
    <name type="scientific">marine sediment metagenome</name>
    <dbReference type="NCBI Taxonomy" id="412755"/>
    <lineage>
        <taxon>unclassified sequences</taxon>
        <taxon>metagenomes</taxon>
        <taxon>ecological metagenomes</taxon>
    </lineage>
</organism>
<dbReference type="Pfam" id="PF04055">
    <property type="entry name" value="Radical_SAM"/>
    <property type="match status" value="1"/>
</dbReference>
<dbReference type="InterPro" id="IPR007197">
    <property type="entry name" value="rSAM"/>
</dbReference>
<dbReference type="PANTHER" id="PTHR43787:SF11">
    <property type="entry name" value="UPF0026 PROTEIN SLR1464"/>
    <property type="match status" value="1"/>
</dbReference>
<keyword evidence="2" id="KW-0004">4Fe-4S</keyword>
<dbReference type="GO" id="GO:0051539">
    <property type="term" value="F:4 iron, 4 sulfur cluster binding"/>
    <property type="evidence" value="ECO:0007669"/>
    <property type="project" value="UniProtKB-KW"/>
</dbReference>
<keyword evidence="6" id="KW-0411">Iron-sulfur</keyword>
<evidence type="ECO:0000256" key="1">
    <source>
        <dbReference type="ARBA" id="ARBA00001966"/>
    </source>
</evidence>
<evidence type="ECO:0000256" key="4">
    <source>
        <dbReference type="ARBA" id="ARBA00022723"/>
    </source>
</evidence>
<evidence type="ECO:0000256" key="2">
    <source>
        <dbReference type="ARBA" id="ARBA00022485"/>
    </source>
</evidence>
<keyword evidence="5" id="KW-0408">Iron</keyword>
<evidence type="ECO:0000256" key="5">
    <source>
        <dbReference type="ARBA" id="ARBA00023004"/>
    </source>
</evidence>
<name>X1V7X6_9ZZZZ</name>
<evidence type="ECO:0000259" key="7">
    <source>
        <dbReference type="Pfam" id="PF04055"/>
    </source>
</evidence>
<evidence type="ECO:0000256" key="6">
    <source>
        <dbReference type="ARBA" id="ARBA00023014"/>
    </source>
</evidence>
<keyword evidence="4" id="KW-0479">Metal-binding</keyword>
<dbReference type="SUPFAM" id="SSF102114">
    <property type="entry name" value="Radical SAM enzymes"/>
    <property type="match status" value="1"/>
</dbReference>
<dbReference type="GO" id="GO:0003824">
    <property type="term" value="F:catalytic activity"/>
    <property type="evidence" value="ECO:0007669"/>
    <property type="project" value="InterPro"/>
</dbReference>
<dbReference type="InterPro" id="IPR013785">
    <property type="entry name" value="Aldolase_TIM"/>
</dbReference>
<proteinExistence type="predicted"/>
<keyword evidence="3" id="KW-0949">S-adenosyl-L-methionine</keyword>
<dbReference type="InterPro" id="IPR058240">
    <property type="entry name" value="rSAM_sf"/>
</dbReference>
<feature type="non-terminal residue" evidence="8">
    <location>
        <position position="194"/>
    </location>
</feature>
<accession>X1V7X6</accession>
<protein>
    <recommendedName>
        <fullName evidence="7">Radical SAM core domain-containing protein</fullName>
    </recommendedName>
</protein>
<comment type="cofactor">
    <cofactor evidence="1">
        <name>[4Fe-4S] cluster</name>
        <dbReference type="ChEBI" id="CHEBI:49883"/>
    </cofactor>
</comment>
<reference evidence="8" key="1">
    <citation type="journal article" date="2014" name="Front. Microbiol.">
        <title>High frequency of phylogenetically diverse reductive dehalogenase-homologous genes in deep subseafloor sedimentary metagenomes.</title>
        <authorList>
            <person name="Kawai M."/>
            <person name="Futagami T."/>
            <person name="Toyoda A."/>
            <person name="Takaki Y."/>
            <person name="Nishi S."/>
            <person name="Hori S."/>
            <person name="Arai W."/>
            <person name="Tsubouchi T."/>
            <person name="Morono Y."/>
            <person name="Uchiyama I."/>
            <person name="Ito T."/>
            <person name="Fujiyama A."/>
            <person name="Inagaki F."/>
            <person name="Takami H."/>
        </authorList>
    </citation>
    <scope>NUCLEOTIDE SEQUENCE</scope>
    <source>
        <strain evidence="8">Expedition CK06-06</strain>
    </source>
</reference>
<dbReference type="EMBL" id="BARW01016016">
    <property type="protein sequence ID" value="GAJ01205.1"/>
    <property type="molecule type" value="Genomic_DNA"/>
</dbReference>
<comment type="caution">
    <text evidence="8">The sequence shown here is derived from an EMBL/GenBank/DDBJ whole genome shotgun (WGS) entry which is preliminary data.</text>
</comment>
<dbReference type="GO" id="GO:0046872">
    <property type="term" value="F:metal ion binding"/>
    <property type="evidence" value="ECO:0007669"/>
    <property type="project" value="UniProtKB-KW"/>
</dbReference>
<dbReference type="PANTHER" id="PTHR43787">
    <property type="entry name" value="FEMO COFACTOR BIOSYNTHESIS PROTEIN NIFB-RELATED"/>
    <property type="match status" value="1"/>
</dbReference>
<sequence length="194" mass="21179">MGGTTHSLDKPKEFVLIPRLVSELDKVRGVPADYATFSGVGEPTLASNLGQAIEIVKSNLGLPVAVLTNSSLMPREDVRQGLAKADVVVAKLDAPTEELFHAINRPFTGYSLDEIIQGIRKFREQFGKKLALQIMFISTNKGYALDIARIAESLAPDEVQLNTPLRPCAVPPLILEQMSSIKRAFSRHSNVLTV</sequence>
<feature type="domain" description="Radical SAM core" evidence="7">
    <location>
        <begin position="21"/>
        <end position="135"/>
    </location>
</feature>
<evidence type="ECO:0000313" key="8">
    <source>
        <dbReference type="EMBL" id="GAJ01205.1"/>
    </source>
</evidence>
<dbReference type="AlphaFoldDB" id="X1V7X6"/>
<evidence type="ECO:0000256" key="3">
    <source>
        <dbReference type="ARBA" id="ARBA00022691"/>
    </source>
</evidence>
<dbReference type="Gene3D" id="3.20.20.70">
    <property type="entry name" value="Aldolase class I"/>
    <property type="match status" value="1"/>
</dbReference>
<gene>
    <name evidence="8" type="ORF">S12H4_27982</name>
</gene>